<evidence type="ECO:0000313" key="1">
    <source>
        <dbReference type="EMBL" id="TCV98207.1"/>
    </source>
</evidence>
<protein>
    <submittedName>
        <fullName evidence="1">Uncharacterized protein DUF2594</fullName>
    </submittedName>
</protein>
<dbReference type="InterPro" id="IPR019705">
    <property type="entry name" value="DUF2594"/>
</dbReference>
<proteinExistence type="predicted"/>
<accession>A0A4R3YY94</accession>
<dbReference type="AlphaFoldDB" id="A0A4R3YY94"/>
<keyword evidence="2" id="KW-1185">Reference proteome</keyword>
<comment type="caution">
    <text evidence="1">The sequence shown here is derived from an EMBL/GenBank/DDBJ whole genome shotgun (WGS) entry which is preliminary data.</text>
</comment>
<dbReference type="RefSeq" id="WP_131864961.1">
    <property type="nucleotide sequence ID" value="NZ_SMCR01000003.1"/>
</dbReference>
<evidence type="ECO:0000313" key="2">
    <source>
        <dbReference type="Proteomes" id="UP000295719"/>
    </source>
</evidence>
<dbReference type="EMBL" id="SMCR01000003">
    <property type="protein sequence ID" value="TCV98207.1"/>
    <property type="molecule type" value="Genomic_DNA"/>
</dbReference>
<sequence length="74" mass="8265">MGKVEFTTDNDLDVMAQELNCMKAMLTLLLKALGQADAGKVILKMEKYITELDDPTQAAIFSSTIKQITHAYRQ</sequence>
<dbReference type="Proteomes" id="UP000295719">
    <property type="component" value="Unassembled WGS sequence"/>
</dbReference>
<gene>
    <name evidence="1" type="ORF">EDC52_103295</name>
</gene>
<dbReference type="Pfam" id="PF10769">
    <property type="entry name" value="DUF2594"/>
    <property type="match status" value="1"/>
</dbReference>
<organism evidence="1 2">
    <name type="scientific">Biostraticola tofi</name>
    <dbReference type="NCBI Taxonomy" id="466109"/>
    <lineage>
        <taxon>Bacteria</taxon>
        <taxon>Pseudomonadati</taxon>
        <taxon>Pseudomonadota</taxon>
        <taxon>Gammaproteobacteria</taxon>
        <taxon>Enterobacterales</taxon>
        <taxon>Bruguierivoracaceae</taxon>
        <taxon>Biostraticola</taxon>
    </lineage>
</organism>
<dbReference type="NCBIfam" id="NF007904">
    <property type="entry name" value="PRK10613.1"/>
    <property type="match status" value="1"/>
</dbReference>
<dbReference type="OrthoDB" id="6475550at2"/>
<name>A0A4R3YY94_9GAMM</name>
<reference evidence="1 2" key="1">
    <citation type="submission" date="2019-03" db="EMBL/GenBank/DDBJ databases">
        <title>Genomic Encyclopedia of Type Strains, Phase IV (KMG-IV): sequencing the most valuable type-strain genomes for metagenomic binning, comparative biology and taxonomic classification.</title>
        <authorList>
            <person name="Goeker M."/>
        </authorList>
    </citation>
    <scope>NUCLEOTIDE SEQUENCE [LARGE SCALE GENOMIC DNA]</scope>
    <source>
        <strain evidence="1 2">DSM 19580</strain>
    </source>
</reference>